<reference evidence="2" key="1">
    <citation type="submission" date="2011-08" db="EMBL/GenBank/DDBJ databases">
        <authorList>
            <person name="Rombauts S."/>
        </authorList>
    </citation>
    <scope>NUCLEOTIDE SEQUENCE</scope>
    <source>
        <strain evidence="2">London</strain>
    </source>
</reference>
<proteinExistence type="predicted"/>
<sequence length="48" mass="5629">MNIDISSLYNQINKRDSFQSLSSKEQYSGNMERRAESWEILETISSLE</sequence>
<dbReference type="AlphaFoldDB" id="T1KMP7"/>
<organism evidence="1 2">
    <name type="scientific">Tetranychus urticae</name>
    <name type="common">Two-spotted spider mite</name>
    <dbReference type="NCBI Taxonomy" id="32264"/>
    <lineage>
        <taxon>Eukaryota</taxon>
        <taxon>Metazoa</taxon>
        <taxon>Ecdysozoa</taxon>
        <taxon>Arthropoda</taxon>
        <taxon>Chelicerata</taxon>
        <taxon>Arachnida</taxon>
        <taxon>Acari</taxon>
        <taxon>Acariformes</taxon>
        <taxon>Trombidiformes</taxon>
        <taxon>Prostigmata</taxon>
        <taxon>Eleutherengona</taxon>
        <taxon>Raphignathae</taxon>
        <taxon>Tetranychoidea</taxon>
        <taxon>Tetranychidae</taxon>
        <taxon>Tetranychus</taxon>
    </lineage>
</organism>
<dbReference type="Proteomes" id="UP000015104">
    <property type="component" value="Unassembled WGS sequence"/>
</dbReference>
<dbReference type="EMBL" id="CAEY01000248">
    <property type="status" value="NOT_ANNOTATED_CDS"/>
    <property type="molecule type" value="Genomic_DNA"/>
</dbReference>
<name>T1KMP7_TETUR</name>
<accession>T1KMP7</accession>
<dbReference type="EnsemblMetazoa" id="tetur15g02390.1">
    <property type="protein sequence ID" value="tetur15g02390.1"/>
    <property type="gene ID" value="tetur15g02390"/>
</dbReference>
<dbReference type="HOGENOM" id="CLU_3160595_0_0_1"/>
<keyword evidence="2" id="KW-1185">Reference proteome</keyword>
<protein>
    <submittedName>
        <fullName evidence="1">Uncharacterized protein</fullName>
    </submittedName>
</protein>
<reference evidence="1" key="2">
    <citation type="submission" date="2015-06" db="UniProtKB">
        <authorList>
            <consortium name="EnsemblMetazoa"/>
        </authorList>
    </citation>
    <scope>IDENTIFICATION</scope>
</reference>
<evidence type="ECO:0000313" key="2">
    <source>
        <dbReference type="Proteomes" id="UP000015104"/>
    </source>
</evidence>
<evidence type="ECO:0000313" key="1">
    <source>
        <dbReference type="EnsemblMetazoa" id="tetur15g02390.1"/>
    </source>
</evidence>